<reference evidence="2 3" key="1">
    <citation type="submission" date="2016-10" db="EMBL/GenBank/DDBJ databases">
        <authorList>
            <person name="de Groot N.N."/>
        </authorList>
    </citation>
    <scope>NUCLEOTIDE SEQUENCE [LARGE SCALE GENOMIC DNA]</scope>
    <source>
        <strain evidence="2 3">DSM 25584</strain>
    </source>
</reference>
<sequence>MPAGVSDVGSDPGNGHDGPPTAGRLTRWLWLGFGHGCVALGTAGAALPLLPTVPFLLLAAWAYARGSRRLRERLFAHPRFGPSLRAWRDHGVISRRGKIAAVAACGVSIAIAVASADGVVVPAVAGTAIAGAATFVVTRPSHAAESGRRHG</sequence>
<keyword evidence="1" id="KW-0812">Transmembrane</keyword>
<dbReference type="PANTHER" id="PTHR35813:SF1">
    <property type="entry name" value="INNER MEMBRANE PROTEIN YBAN"/>
    <property type="match status" value="1"/>
</dbReference>
<evidence type="ECO:0000256" key="1">
    <source>
        <dbReference type="SAM" id="Phobius"/>
    </source>
</evidence>
<dbReference type="Pfam" id="PF04304">
    <property type="entry name" value="DUF454"/>
    <property type="match status" value="1"/>
</dbReference>
<dbReference type="RefSeq" id="WP_090019911.1">
    <property type="nucleotide sequence ID" value="NZ_FNCE01000005.1"/>
</dbReference>
<keyword evidence="1" id="KW-0472">Membrane</keyword>
<gene>
    <name evidence="2" type="ORF">SAMN05216241_105177</name>
</gene>
<dbReference type="STRING" id="1082479.SAMN05216241_105177"/>
<accession>A0A1G7RL12</accession>
<dbReference type="Proteomes" id="UP000199415">
    <property type="component" value="Unassembled WGS sequence"/>
</dbReference>
<dbReference type="OrthoDB" id="9816293at2"/>
<feature type="transmembrane region" description="Helical" evidence="1">
    <location>
        <begin position="97"/>
        <end position="114"/>
    </location>
</feature>
<organism evidence="2 3">
    <name type="scientific">Limimonas halophila</name>
    <dbReference type="NCBI Taxonomy" id="1082479"/>
    <lineage>
        <taxon>Bacteria</taxon>
        <taxon>Pseudomonadati</taxon>
        <taxon>Pseudomonadota</taxon>
        <taxon>Alphaproteobacteria</taxon>
        <taxon>Rhodospirillales</taxon>
        <taxon>Rhodovibrionaceae</taxon>
        <taxon>Limimonas</taxon>
    </lineage>
</organism>
<dbReference type="GO" id="GO:0005886">
    <property type="term" value="C:plasma membrane"/>
    <property type="evidence" value="ECO:0007669"/>
    <property type="project" value="TreeGrafter"/>
</dbReference>
<dbReference type="AlphaFoldDB" id="A0A1G7RL12"/>
<protein>
    <recommendedName>
        <fullName evidence="4">DUF454 domain-containing protein</fullName>
    </recommendedName>
</protein>
<dbReference type="InterPro" id="IPR007401">
    <property type="entry name" value="DUF454"/>
</dbReference>
<proteinExistence type="predicted"/>
<dbReference type="EMBL" id="FNCE01000005">
    <property type="protein sequence ID" value="SDG11456.1"/>
    <property type="molecule type" value="Genomic_DNA"/>
</dbReference>
<keyword evidence="3" id="KW-1185">Reference proteome</keyword>
<keyword evidence="1" id="KW-1133">Transmembrane helix</keyword>
<feature type="transmembrane region" description="Helical" evidence="1">
    <location>
        <begin position="38"/>
        <end position="64"/>
    </location>
</feature>
<name>A0A1G7RL12_9PROT</name>
<evidence type="ECO:0000313" key="2">
    <source>
        <dbReference type="EMBL" id="SDG11456.1"/>
    </source>
</evidence>
<evidence type="ECO:0000313" key="3">
    <source>
        <dbReference type="Proteomes" id="UP000199415"/>
    </source>
</evidence>
<evidence type="ECO:0008006" key="4">
    <source>
        <dbReference type="Google" id="ProtNLM"/>
    </source>
</evidence>
<dbReference type="PANTHER" id="PTHR35813">
    <property type="entry name" value="INNER MEMBRANE PROTEIN YBAN"/>
    <property type="match status" value="1"/>
</dbReference>